<accession>A0ABM9I0Q0</accession>
<dbReference type="Pfam" id="PF12838">
    <property type="entry name" value="Fer4_7"/>
    <property type="match status" value="1"/>
</dbReference>
<dbReference type="InterPro" id="IPR009010">
    <property type="entry name" value="Asp_de-COase-like_dom_sf"/>
</dbReference>
<dbReference type="RefSeq" id="WP_317963878.1">
    <property type="nucleotide sequence ID" value="NZ_OX458333.1"/>
</dbReference>
<dbReference type="SUPFAM" id="SSF53706">
    <property type="entry name" value="Formate dehydrogenase/DMSO reductase, domains 1-3"/>
    <property type="match status" value="1"/>
</dbReference>
<feature type="domain" description="4Fe-4S ferredoxin-type" evidence="1">
    <location>
        <begin position="765"/>
        <end position="795"/>
    </location>
</feature>
<evidence type="ECO:0000259" key="1">
    <source>
        <dbReference type="PROSITE" id="PS51379"/>
    </source>
</evidence>
<feature type="domain" description="4Fe-4S ferredoxin-type" evidence="1">
    <location>
        <begin position="820"/>
        <end position="851"/>
    </location>
</feature>
<sequence>MKRKTPGTDFATLSTLPIPDNSRPLWRSLEELADTEAFREFASREFPECTDLWLTPVKRRRWLKLMAASLAFGGLSGCVRPPREEIVPYVRAPEHMVPGKPLYFATALTHGGYAQGVIVESHMGRPTKVEGNPLYPASLGATDIFSQAAVLSLYDPDRSQTVTNGGQISHWQAFVEHLSAQREQWAARGGAGLHILTETFTSPTLSQQFQDFLRVYPNARWHRYDPVDRTNGLEGARLAFGQKVDTLYRFDRAAVILSLDCNFLTDTPARTRYGRDFIEGRRVRHGKATMNRLYVLESTPTPTGAMADHRLPVQAGRMEAVARLLAARLGLADAPDSEEMPIPERWLDLVMRDLSNHRGESIVIAGDHLSPPVHAVVQAINQELGNFGRTVIHIDPVASAPPDSGGSLPALLDEILTGSVQTLVILGGNPAYAAPADLEVERILRRVPLRIHWGLYADETAELCHWHIPALHELESWSDARAYDGTVSLMQPLIAPLYGGRSVHELMALLMGQAGQSDHNLVQAYWRSRYGGPDFERFWKKALQDGIVPDTAATPKTVSARADVAKTLPPRKTSGSSLEIRFQPDPSIGDGRYANNGWLQELPKPLTKLTWENAVLLSPNTAKRLDLATGDLAELHYRERRLTAPVWVMPGHADDSATLYLGYGRRRAGQVGNHTGFDAYRLRASDAPWFDYGLDLRKASRPHGWLGSLLSTENVELATTQRHHTLDGRELVKVLTPKTLASAGTEPAEPKPSLYPEYRYEGYAWAMVIDLNACIGCNACVVACQAENNVPIVGKEEVRRGREMHWLRVDRYYAGEPENPKTYFQPVPCMHCEKAPCEPVCPVQASIHDSEGLNNQVYNRCVGTRFCQSNCPYKVRRFNFFAYTEAAETNEGALSIRAVRNPDVTVRSRGVMEKCTYCVQRISEARITAELEHRRIREGEVQTACQAACPTQAIIFGDLNAPDSQVAALRAEPHHYALLAELNTQPRTTYLARVRNPNPEFDDEPEH</sequence>
<dbReference type="EMBL" id="OX458333">
    <property type="protein sequence ID" value="CAI8810974.1"/>
    <property type="molecule type" value="Genomic_DNA"/>
</dbReference>
<dbReference type="Gene3D" id="3.30.70.20">
    <property type="match status" value="2"/>
</dbReference>
<dbReference type="NCBIfam" id="TIGR04519">
    <property type="entry name" value="MoCo_extend_TAT"/>
    <property type="match status" value="1"/>
</dbReference>
<dbReference type="PANTHER" id="PTHR42783">
    <property type="entry name" value="GLUTAMATE SYNTHASE [NADPH] SMALL CHAIN"/>
    <property type="match status" value="1"/>
</dbReference>
<dbReference type="SUPFAM" id="SSF50692">
    <property type="entry name" value="ADC-like"/>
    <property type="match status" value="1"/>
</dbReference>
<dbReference type="Gene3D" id="3.40.50.740">
    <property type="match status" value="1"/>
</dbReference>
<dbReference type="SUPFAM" id="SSF54862">
    <property type="entry name" value="4Fe-4S ferredoxins"/>
    <property type="match status" value="1"/>
</dbReference>
<name>A0ABM9I0Q0_9GAMM</name>
<reference evidence="2 3" key="1">
    <citation type="submission" date="2023-03" db="EMBL/GenBank/DDBJ databases">
        <authorList>
            <person name="Pearce D."/>
        </authorList>
    </citation>
    <scope>NUCLEOTIDE SEQUENCE [LARGE SCALE GENOMIC DNA]</scope>
    <source>
        <strain evidence="2">Msz</strain>
    </source>
</reference>
<protein>
    <submittedName>
        <fullName evidence="2">Molybdopterin oxidoreductase</fullName>
    </submittedName>
</protein>
<dbReference type="InterPro" id="IPR030948">
    <property type="entry name" value="TAT_var_transloc_signal_dom"/>
</dbReference>
<proteinExistence type="predicted"/>
<dbReference type="CDD" id="cd10551">
    <property type="entry name" value="PsrB"/>
    <property type="match status" value="1"/>
</dbReference>
<dbReference type="PANTHER" id="PTHR42783:SF3">
    <property type="entry name" value="GLUTAMATE SYNTHASE [NADPH] SMALL CHAIN-RELATED"/>
    <property type="match status" value="1"/>
</dbReference>
<dbReference type="InterPro" id="IPR017896">
    <property type="entry name" value="4Fe4S_Fe-S-bd"/>
</dbReference>
<evidence type="ECO:0000313" key="3">
    <source>
        <dbReference type="Proteomes" id="UP001162030"/>
    </source>
</evidence>
<dbReference type="PROSITE" id="PS51379">
    <property type="entry name" value="4FE4S_FER_2"/>
    <property type="match status" value="2"/>
</dbReference>
<dbReference type="CDD" id="cd02784">
    <property type="entry name" value="MopB_CT_PHLH"/>
    <property type="match status" value="1"/>
</dbReference>
<dbReference type="Proteomes" id="UP001162030">
    <property type="component" value="Chromosome"/>
</dbReference>
<gene>
    <name evidence="2" type="ORF">MSZNOR_1778</name>
</gene>
<dbReference type="Gene3D" id="2.40.40.20">
    <property type="match status" value="1"/>
</dbReference>
<organism evidence="2 3">
    <name type="scientific">Methylocaldum szegediense</name>
    <dbReference type="NCBI Taxonomy" id="73780"/>
    <lineage>
        <taxon>Bacteria</taxon>
        <taxon>Pseudomonadati</taxon>
        <taxon>Pseudomonadota</taxon>
        <taxon>Gammaproteobacteria</taxon>
        <taxon>Methylococcales</taxon>
        <taxon>Methylococcaceae</taxon>
        <taxon>Methylocaldum</taxon>
    </lineage>
</organism>
<keyword evidence="3" id="KW-1185">Reference proteome</keyword>
<evidence type="ECO:0000313" key="2">
    <source>
        <dbReference type="EMBL" id="CAI8810974.1"/>
    </source>
</evidence>